<sequence length="374" mass="39524">MNGTRGTGALRGAWRSLASRFGRLPINAWPILQAAVAAGLAYFLASTVLGNEQPFFAPVAAVVTLSLAPGERGRRAFEVALGVAVGLAIADVAVRLIGVGAAQIAVVVALAMAAAVLIGEQRLLVNQAAISAILVVVLQPPDAGFSPDRFFNALVGSGVALAVSYLFPLNPERLVERAARPIFDELAAALDEIAGALEGGDRERAERLLERVRELDERVRSFNEALSAGHETARLSPTGRRSLKHLELYSGASIRIELSVINTRVLARGTANVLRRGEAVPRTLPGAIRELSRAVRALGDYLEEESGPEAARRCALEAARNATETLKERHELGASVLVGQVRSMAVDLLRSTGMNQAEALAALEEAAPRSSAES</sequence>
<accession>A0A6G8PYY1</accession>
<evidence type="ECO:0000256" key="2">
    <source>
        <dbReference type="ARBA" id="ARBA00022692"/>
    </source>
</evidence>
<keyword evidence="2 5" id="KW-0812">Transmembrane</keyword>
<keyword evidence="8" id="KW-1185">Reference proteome</keyword>
<name>A0A6G8PYY1_9ACTN</name>
<organism evidence="7 8">
    <name type="scientific">Rubrobacter marinus</name>
    <dbReference type="NCBI Taxonomy" id="2653852"/>
    <lineage>
        <taxon>Bacteria</taxon>
        <taxon>Bacillati</taxon>
        <taxon>Actinomycetota</taxon>
        <taxon>Rubrobacteria</taxon>
        <taxon>Rubrobacterales</taxon>
        <taxon>Rubrobacteraceae</taxon>
        <taxon>Rubrobacter</taxon>
    </lineage>
</organism>
<evidence type="ECO:0000259" key="6">
    <source>
        <dbReference type="Pfam" id="PF13515"/>
    </source>
</evidence>
<reference evidence="7 8" key="1">
    <citation type="submission" date="2019-10" db="EMBL/GenBank/DDBJ databases">
        <title>Rubrobacter sp nov SCSIO 52915 isolated from a deep-sea sediment in the South China Sea.</title>
        <authorList>
            <person name="Chen R.W."/>
        </authorList>
    </citation>
    <scope>NUCLEOTIDE SEQUENCE [LARGE SCALE GENOMIC DNA]</scope>
    <source>
        <strain evidence="7 8">SCSIO 52915</strain>
    </source>
</reference>
<dbReference type="KEGG" id="rmar:GBA65_13660"/>
<feature type="domain" description="Integral membrane bound transporter" evidence="6">
    <location>
        <begin position="41"/>
        <end position="163"/>
    </location>
</feature>
<comment type="subcellular location">
    <subcellularLocation>
        <location evidence="1">Membrane</location>
        <topology evidence="1">Multi-pass membrane protein</topology>
    </subcellularLocation>
</comment>
<proteinExistence type="predicted"/>
<dbReference type="Proteomes" id="UP000502706">
    <property type="component" value="Chromosome"/>
</dbReference>
<feature type="transmembrane region" description="Helical" evidence="5">
    <location>
        <begin position="21"/>
        <end position="43"/>
    </location>
</feature>
<feature type="transmembrane region" description="Helical" evidence="5">
    <location>
        <begin position="150"/>
        <end position="167"/>
    </location>
</feature>
<dbReference type="InterPro" id="IPR049453">
    <property type="entry name" value="Memb_transporter_dom"/>
</dbReference>
<dbReference type="AlphaFoldDB" id="A0A6G8PYY1"/>
<feature type="transmembrane region" description="Helical" evidence="5">
    <location>
        <begin position="123"/>
        <end position="138"/>
    </location>
</feature>
<dbReference type="EMBL" id="CP045121">
    <property type="protein sequence ID" value="QIN79385.1"/>
    <property type="molecule type" value="Genomic_DNA"/>
</dbReference>
<evidence type="ECO:0000256" key="3">
    <source>
        <dbReference type="ARBA" id="ARBA00022989"/>
    </source>
</evidence>
<evidence type="ECO:0000256" key="5">
    <source>
        <dbReference type="SAM" id="Phobius"/>
    </source>
</evidence>
<evidence type="ECO:0000256" key="4">
    <source>
        <dbReference type="ARBA" id="ARBA00023136"/>
    </source>
</evidence>
<dbReference type="Pfam" id="PF13515">
    <property type="entry name" value="FUSC_2"/>
    <property type="match status" value="1"/>
</dbReference>
<feature type="transmembrane region" description="Helical" evidence="5">
    <location>
        <begin position="100"/>
        <end position="118"/>
    </location>
</feature>
<keyword evidence="4 5" id="KW-0472">Membrane</keyword>
<evidence type="ECO:0000256" key="1">
    <source>
        <dbReference type="ARBA" id="ARBA00004141"/>
    </source>
</evidence>
<evidence type="ECO:0000313" key="8">
    <source>
        <dbReference type="Proteomes" id="UP000502706"/>
    </source>
</evidence>
<gene>
    <name evidence="7" type="ORF">GBA65_13660</name>
</gene>
<dbReference type="RefSeq" id="WP_166397048.1">
    <property type="nucleotide sequence ID" value="NZ_CP045121.1"/>
</dbReference>
<evidence type="ECO:0000313" key="7">
    <source>
        <dbReference type="EMBL" id="QIN79385.1"/>
    </source>
</evidence>
<protein>
    <submittedName>
        <fullName evidence="7">Aromatic acid exporter family protein</fullName>
    </submittedName>
</protein>
<dbReference type="GO" id="GO:0016020">
    <property type="term" value="C:membrane"/>
    <property type="evidence" value="ECO:0007669"/>
    <property type="project" value="UniProtKB-SubCell"/>
</dbReference>
<keyword evidence="3 5" id="KW-1133">Transmembrane helix</keyword>